<dbReference type="AlphaFoldDB" id="A0A117UZG4"/>
<dbReference type="InterPro" id="IPR011050">
    <property type="entry name" value="Pectin_lyase_fold/virulence"/>
</dbReference>
<accession>A0A117UZG4</accession>
<gene>
    <name evidence="1" type="ORF">AQZ52_01585</name>
</gene>
<organism evidence="1 2">
    <name type="scientific">Novosphingobium fuchskuhlense</name>
    <dbReference type="NCBI Taxonomy" id="1117702"/>
    <lineage>
        <taxon>Bacteria</taxon>
        <taxon>Pseudomonadati</taxon>
        <taxon>Pseudomonadota</taxon>
        <taxon>Alphaproteobacteria</taxon>
        <taxon>Sphingomonadales</taxon>
        <taxon>Sphingomonadaceae</taxon>
        <taxon>Novosphingobium</taxon>
    </lineage>
</organism>
<reference evidence="1 2" key="1">
    <citation type="submission" date="2015-10" db="EMBL/GenBank/DDBJ databases">
        <title>Draft genome sequence of Novosphingobium fuchskuhlense DSM 25065 isolated from a surface water sample of the southwest basin of Lake Grosse Fuchskuhle.</title>
        <authorList>
            <person name="Ruckert C."/>
            <person name="Winkler A."/>
            <person name="Glaeser J."/>
            <person name="Grossart H.-P."/>
            <person name="Kalinowski J."/>
            <person name="Glaeser S."/>
        </authorList>
    </citation>
    <scope>NUCLEOTIDE SEQUENCE [LARGE SCALE GENOMIC DNA]</scope>
    <source>
        <strain evidence="1 2">FNE08-7</strain>
    </source>
</reference>
<proteinExistence type="predicted"/>
<protein>
    <recommendedName>
        <fullName evidence="3">Pectate lyase superfamily protein domain-containing protein</fullName>
    </recommendedName>
</protein>
<dbReference type="SUPFAM" id="SSF51126">
    <property type="entry name" value="Pectin lyase-like"/>
    <property type="match status" value="1"/>
</dbReference>
<evidence type="ECO:0000313" key="2">
    <source>
        <dbReference type="Proteomes" id="UP000058012"/>
    </source>
</evidence>
<dbReference type="Proteomes" id="UP000058012">
    <property type="component" value="Unassembled WGS sequence"/>
</dbReference>
<evidence type="ECO:0000313" key="1">
    <source>
        <dbReference type="EMBL" id="KUR73686.1"/>
    </source>
</evidence>
<sequence length="858" mass="89222">MPTDNFARTIAMQSQRFCNDVGSNVAGKGASMIGVANGGTVEDVLATLKGYATVTALRNAPTQFLKDGDIVATESALNSLDTKGGGDWRWDATDSTSLDNTGTVLAPASGGAGRWKRIFNGPINAAWFGVSPLNVDNTRALQNAVDFVGTGAYNPNGGGILFIPAGYYRFKFGAGTSGLNTISVPYENVLIEGEGRATILRVDLSSGTAARGTASISGTTMTVTGTPTGTFAVGQTLTGTGLAQGTQITALGTGAGGAGTYTVNYAQTVASTQISAANLVDYFFTWSETGIRGQGGGIRNIRFDGNAQLKWCVFLDSWRFWAMEDVGALDIYGGLLDVCNNQTTFGENIHVNRVDYISSSGANSCFAQYGVRFRAGAVGSWSECSIRNAMFVNCWDTGVVLDGCVRFTVDQIASACDTTSVNTINGTSKSGCMRALLITNTVVNSSTVDVGHHTCRNIYLESHTGLENANSYQAVLIDSGIGQTGLNRYNRIENVDIDSMLGKAAIVINNSSGVFGLVSSTTFIGNRRAYTSNQVLIGANVTDTYLYLTPSSGNLYAVYDQGVRTFVNGVTEYQYSTGLYPDSTPALARMDVGHISRDINTGRVCLQDKDNVPVLIYGRPGIDEVSPYGAQRIRALGTPAAPTITRNATGTTTYTYYWVAVDKDGNKTPPSPAATIANGPASLAGSSRNLITGMPVDGAVTYDLLKGNTTTSVATGLVSPFFYDSGGATAAYTPSASNPPGTLIVDGHMMLSALAVPTIAAGTAAGTSPTVSITGNDQHGVISITTGTAPTTGILATITFGNAWSSSPLTPVIGPATGNAGGSGVFVDPADVGTTTWKLRTSAALSAGTSYKFAYHIG</sequence>
<comment type="caution">
    <text evidence="1">The sequence shown here is derived from an EMBL/GenBank/DDBJ whole genome shotgun (WGS) entry which is preliminary data.</text>
</comment>
<evidence type="ECO:0008006" key="3">
    <source>
        <dbReference type="Google" id="ProtNLM"/>
    </source>
</evidence>
<dbReference type="OrthoDB" id="8404693at2"/>
<dbReference type="RefSeq" id="WP_067906202.1">
    <property type="nucleotide sequence ID" value="NZ_KQ954244.1"/>
</dbReference>
<name>A0A117UZG4_9SPHN</name>
<keyword evidence="2" id="KW-1185">Reference proteome</keyword>
<dbReference type="EMBL" id="LLZS01000001">
    <property type="protein sequence ID" value="KUR73686.1"/>
    <property type="molecule type" value="Genomic_DNA"/>
</dbReference>